<dbReference type="PIRSF" id="PIRSF001134">
    <property type="entry name" value="Streptogrisin"/>
    <property type="match status" value="1"/>
</dbReference>
<dbReference type="InterPro" id="IPR001316">
    <property type="entry name" value="Pept_S1A_streptogrisin"/>
</dbReference>
<dbReference type="PRINTS" id="PR00861">
    <property type="entry name" value="ALYTICPTASE"/>
</dbReference>
<accession>A0ABQ7FG51</accession>
<keyword evidence="4" id="KW-0378">Hydrolase</keyword>
<keyword evidence="3 8" id="KW-0732">Signal</keyword>
<dbReference type="InterPro" id="IPR004236">
    <property type="entry name" value="Pept_S1_alpha_lytic"/>
</dbReference>
<dbReference type="Proteomes" id="UP000621266">
    <property type="component" value="Unassembled WGS sequence"/>
</dbReference>
<organism evidence="11 12">
    <name type="scientific">Streptomyces lycii</name>
    <dbReference type="NCBI Taxonomy" id="2654337"/>
    <lineage>
        <taxon>Bacteria</taxon>
        <taxon>Bacillati</taxon>
        <taxon>Actinomycetota</taxon>
        <taxon>Actinomycetes</taxon>
        <taxon>Kitasatosporales</taxon>
        <taxon>Streptomycetaceae</taxon>
        <taxon>Streptomyces</taxon>
    </lineage>
</organism>
<evidence type="ECO:0000256" key="7">
    <source>
        <dbReference type="ARBA" id="ARBA00023157"/>
    </source>
</evidence>
<evidence type="ECO:0000256" key="5">
    <source>
        <dbReference type="ARBA" id="ARBA00022825"/>
    </source>
</evidence>
<dbReference type="CDD" id="cd21112">
    <property type="entry name" value="alphaLP-like"/>
    <property type="match status" value="1"/>
</dbReference>
<keyword evidence="5" id="KW-0720">Serine protease</keyword>
<name>A0ABQ7FG51_9ACTN</name>
<keyword evidence="12" id="KW-1185">Reference proteome</keyword>
<dbReference type="InterPro" id="IPR043504">
    <property type="entry name" value="Peptidase_S1_PA_chymotrypsin"/>
</dbReference>
<comment type="similarity">
    <text evidence="1">Belongs to the peptidase S1 family.</text>
</comment>
<feature type="signal peptide" evidence="8">
    <location>
        <begin position="1"/>
        <end position="33"/>
    </location>
</feature>
<dbReference type="InterPro" id="IPR001254">
    <property type="entry name" value="Trypsin_dom"/>
</dbReference>
<keyword evidence="7" id="KW-1015">Disulfide bond</keyword>
<feature type="chain" id="PRO_5045322433" evidence="8">
    <location>
        <begin position="34"/>
        <end position="358"/>
    </location>
</feature>
<evidence type="ECO:0000313" key="12">
    <source>
        <dbReference type="Proteomes" id="UP000621266"/>
    </source>
</evidence>
<evidence type="ECO:0000259" key="10">
    <source>
        <dbReference type="Pfam" id="PF02983"/>
    </source>
</evidence>
<evidence type="ECO:0000256" key="6">
    <source>
        <dbReference type="ARBA" id="ARBA00023145"/>
    </source>
</evidence>
<evidence type="ECO:0000256" key="1">
    <source>
        <dbReference type="ARBA" id="ARBA00007664"/>
    </source>
</evidence>
<dbReference type="Gene3D" id="2.40.10.10">
    <property type="entry name" value="Trypsin-like serine proteases"/>
    <property type="match status" value="2"/>
</dbReference>
<evidence type="ECO:0000313" key="11">
    <source>
        <dbReference type="EMBL" id="KAF4406222.1"/>
    </source>
</evidence>
<proteinExistence type="inferred from homology"/>
<evidence type="ECO:0000256" key="8">
    <source>
        <dbReference type="SAM" id="SignalP"/>
    </source>
</evidence>
<dbReference type="SUPFAM" id="SSF50494">
    <property type="entry name" value="Trypsin-like serine proteases"/>
    <property type="match status" value="1"/>
</dbReference>
<keyword evidence="6" id="KW-0865">Zymogen</keyword>
<dbReference type="RefSeq" id="WP_098751160.1">
    <property type="nucleotide sequence ID" value="NZ_WHPN01000378.1"/>
</dbReference>
<evidence type="ECO:0000256" key="2">
    <source>
        <dbReference type="ARBA" id="ARBA00022670"/>
    </source>
</evidence>
<protein>
    <submittedName>
        <fullName evidence="11">S1 family peptidase</fullName>
    </submittedName>
</protein>
<dbReference type="EMBL" id="WHPN01000378">
    <property type="protein sequence ID" value="KAF4406222.1"/>
    <property type="molecule type" value="Genomic_DNA"/>
</dbReference>
<comment type="caution">
    <text evidence="11">The sequence shown here is derived from an EMBL/GenBank/DDBJ whole genome shotgun (WGS) entry which is preliminary data.</text>
</comment>
<keyword evidence="2" id="KW-0645">Protease</keyword>
<evidence type="ECO:0000259" key="9">
    <source>
        <dbReference type="Pfam" id="PF00089"/>
    </source>
</evidence>
<evidence type="ECO:0000256" key="3">
    <source>
        <dbReference type="ARBA" id="ARBA00022729"/>
    </source>
</evidence>
<dbReference type="InterPro" id="IPR009003">
    <property type="entry name" value="Peptidase_S1_PA"/>
</dbReference>
<feature type="domain" description="Peptidase S1" evidence="9">
    <location>
        <begin position="198"/>
        <end position="349"/>
    </location>
</feature>
<evidence type="ECO:0000256" key="4">
    <source>
        <dbReference type="ARBA" id="ARBA00022801"/>
    </source>
</evidence>
<sequence length="358" mass="35815">MKHRRITKRRTAIAAAGIAALVAGGLTLNSANAAPPEPTPEVLSIASAEKLATTLLSDLGDGAAGTYYDADAKQLVVNVVDEADAEDVKAKGAVAKIVQHTLGELDSARETLKAEATIPGTSWSVDPVSNKVVVTADETVKGAKLDKLNKVVKGLDGKATVEKVAGEFKPFASGGDAIYSGGARCSLGFNVTVGGEPAFITAGHCGDAGSSWSDSSGGAEIGTMEDSSFPGDDFALVKYSSGVDAPSEVNLYGGGTQQITGAGEATVGQTVTRSGSTTQVHDGEVTGLNETVNYQEGSVSGLIKTTVCAEPGDSGGSLFAGSTALGLTSGGSGDCSSGGTTFFQPVPEALSAFGAEIG</sequence>
<feature type="domain" description="Peptidase S1A alpha-lytic prodomain" evidence="10">
    <location>
        <begin position="100"/>
        <end position="154"/>
    </location>
</feature>
<reference evidence="11 12" key="1">
    <citation type="submission" date="2019-10" db="EMBL/GenBank/DDBJ databases">
        <title>Streptomyces tenebrisbrunneis sp.nov., an endogenous actinomycete isolated from of Lycium ruthenicum.</title>
        <authorList>
            <person name="Ma L."/>
        </authorList>
    </citation>
    <scope>NUCLEOTIDE SEQUENCE [LARGE SCALE GENOMIC DNA]</scope>
    <source>
        <strain evidence="11 12">TRM 66187</strain>
    </source>
</reference>
<gene>
    <name evidence="11" type="ORF">GCU69_26110</name>
</gene>
<dbReference type="Pfam" id="PF02983">
    <property type="entry name" value="Pro_Al_protease"/>
    <property type="match status" value="1"/>
</dbReference>
<dbReference type="Pfam" id="PF00089">
    <property type="entry name" value="Trypsin"/>
    <property type="match status" value="1"/>
</dbReference>